<dbReference type="PANTHER" id="PTHR42839:SF2">
    <property type="entry name" value="ISOCHORISMATE SYNTHASE ENTC"/>
    <property type="match status" value="1"/>
</dbReference>
<evidence type="ECO:0000256" key="2">
    <source>
        <dbReference type="ARBA" id="ARBA00005297"/>
    </source>
</evidence>
<evidence type="ECO:0000256" key="1">
    <source>
        <dbReference type="ARBA" id="ARBA00000799"/>
    </source>
</evidence>
<keyword evidence="8" id="KW-1185">Reference proteome</keyword>
<dbReference type="SUPFAM" id="SSF56322">
    <property type="entry name" value="ADC synthase"/>
    <property type="match status" value="1"/>
</dbReference>
<feature type="domain" description="Chorismate-utilising enzyme C-terminal" evidence="6">
    <location>
        <begin position="4"/>
        <end position="247"/>
    </location>
</feature>
<dbReference type="EC" id="5.4.4.2" evidence="3"/>
<proteinExistence type="inferred from homology"/>
<dbReference type="Gene3D" id="3.60.120.10">
    <property type="entry name" value="Anthranilate synthase"/>
    <property type="match status" value="1"/>
</dbReference>
<evidence type="ECO:0000256" key="3">
    <source>
        <dbReference type="ARBA" id="ARBA00012824"/>
    </source>
</evidence>
<dbReference type="GO" id="GO:0008909">
    <property type="term" value="F:isochorismate synthase activity"/>
    <property type="evidence" value="ECO:0007669"/>
    <property type="project" value="UniProtKB-EC"/>
</dbReference>
<evidence type="ECO:0000313" key="7">
    <source>
        <dbReference type="EMBL" id="CCF84875.1"/>
    </source>
</evidence>
<dbReference type="InterPro" id="IPR005801">
    <property type="entry name" value="ADC_synthase"/>
</dbReference>
<evidence type="ECO:0000313" key="8">
    <source>
        <dbReference type="Proteomes" id="UP000004221"/>
    </source>
</evidence>
<reference evidence="7 8" key="1">
    <citation type="journal article" date="2012" name="ISME J.">
        <title>Nitrification expanded: discovery, physiology and genomics of a nitrite-oxidizing bacterium from the phylum Chloroflexi.</title>
        <authorList>
            <person name="Sorokin D.Y."/>
            <person name="Lucker S."/>
            <person name="Vejmelkova D."/>
            <person name="Kostrikina N.A."/>
            <person name="Kleerebezem R."/>
            <person name="Rijpstra W.I."/>
            <person name="Damste J.S."/>
            <person name="Le Paslier D."/>
            <person name="Muyzer G."/>
            <person name="Wagner M."/>
            <person name="van Loosdrecht M.C."/>
            <person name="Daims H."/>
        </authorList>
    </citation>
    <scope>NUCLEOTIDE SEQUENCE [LARGE SCALE GENOMIC DNA]</scope>
    <source>
        <strain evidence="8">none</strain>
    </source>
</reference>
<comment type="caution">
    <text evidence="7">The sequence shown here is derived from an EMBL/GenBank/DDBJ whole genome shotgun (WGS) entry which is preliminary data.</text>
</comment>
<dbReference type="EMBL" id="CAGS01000347">
    <property type="protein sequence ID" value="CCF84875.1"/>
    <property type="molecule type" value="Genomic_DNA"/>
</dbReference>
<dbReference type="InterPro" id="IPR004561">
    <property type="entry name" value="IsoChor_synthase"/>
</dbReference>
<organism evidence="7 8">
    <name type="scientific">Nitrolancea hollandica Lb</name>
    <dbReference type="NCBI Taxonomy" id="1129897"/>
    <lineage>
        <taxon>Bacteria</taxon>
        <taxon>Pseudomonadati</taxon>
        <taxon>Thermomicrobiota</taxon>
        <taxon>Thermomicrobia</taxon>
        <taxon>Sphaerobacterales</taxon>
        <taxon>Sphaerobacterineae</taxon>
        <taxon>Sphaerobacteraceae</taxon>
        <taxon>Nitrolancea</taxon>
    </lineage>
</organism>
<evidence type="ECO:0000259" key="6">
    <source>
        <dbReference type="Pfam" id="PF00425"/>
    </source>
</evidence>
<evidence type="ECO:0000256" key="5">
    <source>
        <dbReference type="ARBA" id="ARBA00041564"/>
    </source>
</evidence>
<comment type="catalytic activity">
    <reaction evidence="1">
        <text>chorismate = isochorismate</text>
        <dbReference type="Rhea" id="RHEA:18985"/>
        <dbReference type="ChEBI" id="CHEBI:29748"/>
        <dbReference type="ChEBI" id="CHEBI:29780"/>
        <dbReference type="EC" id="5.4.4.2"/>
    </reaction>
</comment>
<dbReference type="NCBIfam" id="TIGR00543">
    <property type="entry name" value="isochor_syn"/>
    <property type="match status" value="1"/>
</dbReference>
<dbReference type="PANTHER" id="PTHR42839">
    <property type="entry name" value="ISOCHORISMATE SYNTHASE ENTC"/>
    <property type="match status" value="1"/>
</dbReference>
<keyword evidence="4 7" id="KW-0413">Isomerase</keyword>
<gene>
    <name evidence="7" type="ORF">NITHO_4100004</name>
</gene>
<dbReference type="Proteomes" id="UP000004221">
    <property type="component" value="Unassembled WGS sequence"/>
</dbReference>
<protein>
    <recommendedName>
        <fullName evidence="3">isochorismate synthase</fullName>
        <ecNumber evidence="3">5.4.4.2</ecNumber>
    </recommendedName>
    <alternativeName>
        <fullName evidence="5">Isochorismate mutase</fullName>
    </alternativeName>
</protein>
<evidence type="ECO:0000256" key="4">
    <source>
        <dbReference type="ARBA" id="ARBA00023235"/>
    </source>
</evidence>
<name>I4EJL3_9BACT</name>
<comment type="similarity">
    <text evidence="2">Belongs to the isochorismate synthase family.</text>
</comment>
<sequence>MADGVDAVRGGALEKVVLARQVSIRSDLPFDVVNALQRLRASYPTCYVFAVARGDQVFLGATPERLARLRDRAVQVACLAGSRERGMTPEEDRRLGDALLDSTKDRSEHAVVLRALREALAPVCSEVSAPDEPALLSVRNVHHLYTPVTGRLANGACMLDIVARLHPTPAVGGFPSRDALRFIREREDLDRGWYAAPVGWVDHHGEGEFAVALRSALIAGSEAALFAGCGIMAGSDPEQEYAESWLKLRPVLSALGGREP</sequence>
<accession>I4EJL3</accession>
<dbReference type="Pfam" id="PF00425">
    <property type="entry name" value="Chorismate_bind"/>
    <property type="match status" value="1"/>
</dbReference>
<dbReference type="AlphaFoldDB" id="I4EJL3"/>
<dbReference type="InterPro" id="IPR015890">
    <property type="entry name" value="Chorismate_C"/>
</dbReference>